<evidence type="ECO:0000313" key="1">
    <source>
        <dbReference type="EMBL" id="GAJ13664.1"/>
    </source>
</evidence>
<organism evidence="1">
    <name type="scientific">marine sediment metagenome</name>
    <dbReference type="NCBI Taxonomy" id="412755"/>
    <lineage>
        <taxon>unclassified sequences</taxon>
        <taxon>metagenomes</taxon>
        <taxon>ecological metagenomes</taxon>
    </lineage>
</organism>
<sequence length="50" mass="5851">MRVEKSRGKIGKILKNFATKARSHKEKAATDFTDFRIFINRRERGGKIKD</sequence>
<dbReference type="AlphaFoldDB" id="X1U845"/>
<name>X1U845_9ZZZZ</name>
<comment type="caution">
    <text evidence="1">The sequence shown here is derived from an EMBL/GenBank/DDBJ whole genome shotgun (WGS) entry which is preliminary data.</text>
</comment>
<protein>
    <submittedName>
        <fullName evidence="1">Uncharacterized protein</fullName>
    </submittedName>
</protein>
<accession>X1U845</accession>
<reference evidence="1" key="1">
    <citation type="journal article" date="2014" name="Front. Microbiol.">
        <title>High frequency of phylogenetically diverse reductive dehalogenase-homologous genes in deep subseafloor sedimentary metagenomes.</title>
        <authorList>
            <person name="Kawai M."/>
            <person name="Futagami T."/>
            <person name="Toyoda A."/>
            <person name="Takaki Y."/>
            <person name="Nishi S."/>
            <person name="Hori S."/>
            <person name="Arai W."/>
            <person name="Tsubouchi T."/>
            <person name="Morono Y."/>
            <person name="Uchiyama I."/>
            <person name="Ito T."/>
            <person name="Fujiyama A."/>
            <person name="Inagaki F."/>
            <person name="Takami H."/>
        </authorList>
    </citation>
    <scope>NUCLEOTIDE SEQUENCE</scope>
    <source>
        <strain evidence="1">Expedition CK06-06</strain>
    </source>
</reference>
<proteinExistence type="predicted"/>
<dbReference type="EMBL" id="BARW01025898">
    <property type="protein sequence ID" value="GAJ13664.1"/>
    <property type="molecule type" value="Genomic_DNA"/>
</dbReference>
<gene>
    <name evidence="1" type="ORF">S12H4_42349</name>
</gene>